<feature type="non-terminal residue" evidence="2">
    <location>
        <position position="231"/>
    </location>
</feature>
<dbReference type="InterPro" id="IPR006342">
    <property type="entry name" value="FkbM_mtfrase"/>
</dbReference>
<dbReference type="Pfam" id="PF05050">
    <property type="entry name" value="Methyltransf_21"/>
    <property type="match status" value="1"/>
</dbReference>
<name>A0A383EE76_9ZZZZ</name>
<evidence type="ECO:0000259" key="1">
    <source>
        <dbReference type="Pfam" id="PF05050"/>
    </source>
</evidence>
<dbReference type="AlphaFoldDB" id="A0A383EE76"/>
<organism evidence="2">
    <name type="scientific">marine metagenome</name>
    <dbReference type="NCBI Taxonomy" id="408172"/>
    <lineage>
        <taxon>unclassified sequences</taxon>
        <taxon>metagenomes</taxon>
        <taxon>ecological metagenomes</taxon>
    </lineage>
</organism>
<dbReference type="PANTHER" id="PTHR34203">
    <property type="entry name" value="METHYLTRANSFERASE, FKBM FAMILY PROTEIN"/>
    <property type="match status" value="1"/>
</dbReference>
<dbReference type="CDD" id="cd02440">
    <property type="entry name" value="AdoMet_MTases"/>
    <property type="match status" value="1"/>
</dbReference>
<dbReference type="PANTHER" id="PTHR34203:SF15">
    <property type="entry name" value="SLL1173 PROTEIN"/>
    <property type="match status" value="1"/>
</dbReference>
<protein>
    <recommendedName>
        <fullName evidence="1">Methyltransferase FkbM domain-containing protein</fullName>
    </recommendedName>
</protein>
<proteinExistence type="predicted"/>
<dbReference type="NCBIfam" id="TIGR01444">
    <property type="entry name" value="fkbM_fam"/>
    <property type="match status" value="1"/>
</dbReference>
<feature type="non-terminal residue" evidence="2">
    <location>
        <position position="1"/>
    </location>
</feature>
<sequence>YKTKMQGLKYKIRKLISLFFRSPLIEKVFVIYTKGKSHENFLSKLVPTNDLYDPGTLRIVERDGISYELDLYDMVDWWIYFGFKNPIGSNMYPSICKGDTFIDIGANNGEVSLKAAREVGNSGRVIAFEPNPKNIIRFNKNVAMNSFNNITLVELGVGNEEGKFQLNNDTPENLGMGWIDNSSAQNSDSLVTINVTTLDDYLMGMELDSVNFIKIDVEGFEINVLKGAKKI</sequence>
<dbReference type="SUPFAM" id="SSF53335">
    <property type="entry name" value="S-adenosyl-L-methionine-dependent methyltransferases"/>
    <property type="match status" value="1"/>
</dbReference>
<accession>A0A383EE76</accession>
<feature type="domain" description="Methyltransferase FkbM" evidence="1">
    <location>
        <begin position="103"/>
        <end position="230"/>
    </location>
</feature>
<dbReference type="EMBL" id="UINC01225116">
    <property type="protein sequence ID" value="SVE55031.1"/>
    <property type="molecule type" value="Genomic_DNA"/>
</dbReference>
<reference evidence="2" key="1">
    <citation type="submission" date="2018-05" db="EMBL/GenBank/DDBJ databases">
        <authorList>
            <person name="Lanie J.A."/>
            <person name="Ng W.-L."/>
            <person name="Kazmierczak K.M."/>
            <person name="Andrzejewski T.M."/>
            <person name="Davidsen T.M."/>
            <person name="Wayne K.J."/>
            <person name="Tettelin H."/>
            <person name="Glass J.I."/>
            <person name="Rusch D."/>
            <person name="Podicherti R."/>
            <person name="Tsui H.-C.T."/>
            <person name="Winkler M.E."/>
        </authorList>
    </citation>
    <scope>NUCLEOTIDE SEQUENCE</scope>
</reference>
<evidence type="ECO:0000313" key="2">
    <source>
        <dbReference type="EMBL" id="SVE55031.1"/>
    </source>
</evidence>
<dbReference type="InterPro" id="IPR052514">
    <property type="entry name" value="SAM-dependent_MTase"/>
</dbReference>
<dbReference type="InterPro" id="IPR029063">
    <property type="entry name" value="SAM-dependent_MTases_sf"/>
</dbReference>
<gene>
    <name evidence="2" type="ORF">METZ01_LOCUS507885</name>
</gene>
<dbReference type="Gene3D" id="3.40.50.150">
    <property type="entry name" value="Vaccinia Virus protein VP39"/>
    <property type="match status" value="1"/>
</dbReference>